<evidence type="ECO:0000313" key="3">
    <source>
        <dbReference type="Proteomes" id="UP000823775"/>
    </source>
</evidence>
<organism evidence="2 3">
    <name type="scientific">Datura stramonium</name>
    <name type="common">Jimsonweed</name>
    <name type="synonym">Common thornapple</name>
    <dbReference type="NCBI Taxonomy" id="4076"/>
    <lineage>
        <taxon>Eukaryota</taxon>
        <taxon>Viridiplantae</taxon>
        <taxon>Streptophyta</taxon>
        <taxon>Embryophyta</taxon>
        <taxon>Tracheophyta</taxon>
        <taxon>Spermatophyta</taxon>
        <taxon>Magnoliopsida</taxon>
        <taxon>eudicotyledons</taxon>
        <taxon>Gunneridae</taxon>
        <taxon>Pentapetalae</taxon>
        <taxon>asterids</taxon>
        <taxon>lamiids</taxon>
        <taxon>Solanales</taxon>
        <taxon>Solanaceae</taxon>
        <taxon>Solanoideae</taxon>
        <taxon>Datureae</taxon>
        <taxon>Datura</taxon>
    </lineage>
</organism>
<protein>
    <submittedName>
        <fullName evidence="2">Uncharacterized protein</fullName>
    </submittedName>
</protein>
<dbReference type="EMBL" id="JACEIK010000098">
    <property type="protein sequence ID" value="MCD7449513.1"/>
    <property type="molecule type" value="Genomic_DNA"/>
</dbReference>
<feature type="non-terminal residue" evidence="2">
    <location>
        <position position="1"/>
    </location>
</feature>
<sequence length="68" mass="7480">NVARRLSRSSSSVPRSHRQGSLESGQGNNFPQCGTEAIAEVRLRAAEPIRSFTVLCLPIFHNFLPSPM</sequence>
<feature type="compositionally biased region" description="Polar residues" evidence="1">
    <location>
        <begin position="22"/>
        <end position="31"/>
    </location>
</feature>
<proteinExistence type="predicted"/>
<evidence type="ECO:0000313" key="2">
    <source>
        <dbReference type="EMBL" id="MCD7449513.1"/>
    </source>
</evidence>
<reference evidence="2 3" key="1">
    <citation type="journal article" date="2021" name="BMC Genomics">
        <title>Datura genome reveals duplications of psychoactive alkaloid biosynthetic genes and high mutation rate following tissue culture.</title>
        <authorList>
            <person name="Rajewski A."/>
            <person name="Carter-House D."/>
            <person name="Stajich J."/>
            <person name="Litt A."/>
        </authorList>
    </citation>
    <scope>NUCLEOTIDE SEQUENCE [LARGE SCALE GENOMIC DNA]</scope>
    <source>
        <strain evidence="2">AR-01</strain>
    </source>
</reference>
<comment type="caution">
    <text evidence="2">The sequence shown here is derived from an EMBL/GenBank/DDBJ whole genome shotgun (WGS) entry which is preliminary data.</text>
</comment>
<gene>
    <name evidence="2" type="ORF">HAX54_053105</name>
</gene>
<keyword evidence="3" id="KW-1185">Reference proteome</keyword>
<feature type="region of interest" description="Disordered" evidence="1">
    <location>
        <begin position="1"/>
        <end position="31"/>
    </location>
</feature>
<name>A0ABS8RS56_DATST</name>
<evidence type="ECO:0000256" key="1">
    <source>
        <dbReference type="SAM" id="MobiDB-lite"/>
    </source>
</evidence>
<accession>A0ABS8RS56</accession>
<dbReference type="Proteomes" id="UP000823775">
    <property type="component" value="Unassembled WGS sequence"/>
</dbReference>